<dbReference type="PANTHER" id="PTHR37314">
    <property type="entry name" value="SLR0142 PROTEIN"/>
    <property type="match status" value="1"/>
</dbReference>
<evidence type="ECO:0008006" key="4">
    <source>
        <dbReference type="Google" id="ProtNLM"/>
    </source>
</evidence>
<dbReference type="GeneID" id="78086548"/>
<evidence type="ECO:0000256" key="1">
    <source>
        <dbReference type="SAM" id="Phobius"/>
    </source>
</evidence>
<dbReference type="RefSeq" id="WP_005026603.1">
    <property type="nucleotide sequence ID" value="NZ_KE150238.1"/>
</dbReference>
<gene>
    <name evidence="2" type="ORF">HMPREF0179_01426</name>
</gene>
<keyword evidence="1" id="KW-0472">Membrane</keyword>
<sequence>MKHGKHIQVSESFLLCALLTMTGGFLDVYTYITRGHVFANAQTGNVVLLGLNLAEGNIKEVAFYLFPIIAFALGILFTEWIRAKFKEYDLLHWRQIVVFFEALLLFFPAFMASGMWDTAVNILVSFVCAVQVESFRKVNGHSVATTMCTGNLRSATEQIFHYVRTRDPDTKKTILSYYEIVVFFALGATLGAALSALFAEKAILFCCLFLIIAFLSMFAKEI</sequence>
<keyword evidence="1" id="KW-1133">Transmembrane helix</keyword>
<organism evidence="2 3">
    <name type="scientific">Bilophila wadsworthia (strain 3_1_6)</name>
    <dbReference type="NCBI Taxonomy" id="563192"/>
    <lineage>
        <taxon>Bacteria</taxon>
        <taxon>Pseudomonadati</taxon>
        <taxon>Thermodesulfobacteriota</taxon>
        <taxon>Desulfovibrionia</taxon>
        <taxon>Desulfovibrionales</taxon>
        <taxon>Desulfovibrionaceae</taxon>
        <taxon>Bilophila</taxon>
    </lineage>
</organism>
<dbReference type="OrthoDB" id="6465034at2"/>
<dbReference type="HOGENOM" id="CLU_079303_0_0_7"/>
<protein>
    <recommendedName>
        <fullName evidence="4">DUF1275 domain-containing protein</fullName>
    </recommendedName>
</protein>
<reference evidence="2 3" key="2">
    <citation type="submission" date="2013-04" db="EMBL/GenBank/DDBJ databases">
        <title>The Genome Sequence of Bilophila wadsworthia 3_1_6.</title>
        <authorList>
            <consortium name="The Broad Institute Genomics Platform"/>
            <person name="Earl A."/>
            <person name="Ward D."/>
            <person name="Feldgarden M."/>
            <person name="Gevers D."/>
            <person name="Sibley C."/>
            <person name="Strauss J."/>
            <person name="Allen-Vercoe E."/>
            <person name="Walker B."/>
            <person name="Young S."/>
            <person name="Zeng Q."/>
            <person name="Gargeya S."/>
            <person name="Fitzgerald M."/>
            <person name="Haas B."/>
            <person name="Abouelleil A."/>
            <person name="Allen A.W."/>
            <person name="Alvarado L."/>
            <person name="Arachchi H.M."/>
            <person name="Berlin A.M."/>
            <person name="Chapman S.B."/>
            <person name="Gainer-Dewar J."/>
            <person name="Goldberg J."/>
            <person name="Griggs A."/>
            <person name="Gujja S."/>
            <person name="Hansen M."/>
            <person name="Howarth C."/>
            <person name="Imamovic A."/>
            <person name="Ireland A."/>
            <person name="Larimer J."/>
            <person name="McCowan C."/>
            <person name="Murphy C."/>
            <person name="Pearson M."/>
            <person name="Poon T.W."/>
            <person name="Priest M."/>
            <person name="Roberts A."/>
            <person name="Saif S."/>
            <person name="Shea T."/>
            <person name="Sisk P."/>
            <person name="Sykes S."/>
            <person name="Wortman J."/>
            <person name="Nusbaum C."/>
            <person name="Birren B."/>
        </authorList>
    </citation>
    <scope>NUCLEOTIDE SEQUENCE [LARGE SCALE GENOMIC DNA]</scope>
    <source>
        <strain evidence="2 3">3_1_6</strain>
    </source>
</reference>
<feature type="transmembrane region" description="Helical" evidence="1">
    <location>
        <begin position="202"/>
        <end position="219"/>
    </location>
</feature>
<dbReference type="PANTHER" id="PTHR37314:SF4">
    <property type="entry name" value="UPF0700 TRANSMEMBRANE PROTEIN YOAK"/>
    <property type="match status" value="1"/>
</dbReference>
<comment type="caution">
    <text evidence="2">The sequence shown here is derived from an EMBL/GenBank/DDBJ whole genome shotgun (WGS) entry which is preliminary data.</text>
</comment>
<feature type="transmembrane region" description="Helical" evidence="1">
    <location>
        <begin position="174"/>
        <end position="196"/>
    </location>
</feature>
<reference evidence="2 3" key="1">
    <citation type="submission" date="2010-10" db="EMBL/GenBank/DDBJ databases">
        <authorList>
            <consortium name="The Broad Institute Genome Sequencing Platform"/>
            <person name="Ward D."/>
            <person name="Earl A."/>
            <person name="Feldgarden M."/>
            <person name="Young S.K."/>
            <person name="Gargeya S."/>
            <person name="Zeng Q."/>
            <person name="Alvarado L."/>
            <person name="Berlin A."/>
            <person name="Bochicchio J."/>
            <person name="Chapman S.B."/>
            <person name="Chen Z."/>
            <person name="Freedman E."/>
            <person name="Gellesch M."/>
            <person name="Goldberg J."/>
            <person name="Griggs A."/>
            <person name="Gujja S."/>
            <person name="Heilman E."/>
            <person name="Heiman D."/>
            <person name="Howarth C."/>
            <person name="Mehta T."/>
            <person name="Neiman D."/>
            <person name="Pearson M."/>
            <person name="Roberts A."/>
            <person name="Saif S."/>
            <person name="Shea T."/>
            <person name="Shenoy N."/>
            <person name="Sisk P."/>
            <person name="Stolte C."/>
            <person name="Sykes S."/>
            <person name="White J."/>
            <person name="Yandava C."/>
            <person name="Allen-Vercoe E."/>
            <person name="Sibley C."/>
            <person name="Ambrose C.E."/>
            <person name="Strauss J."/>
            <person name="Daigneault M."/>
            <person name="Haas B."/>
            <person name="Nusbaum C."/>
            <person name="Birren B."/>
        </authorList>
    </citation>
    <scope>NUCLEOTIDE SEQUENCE [LARGE SCALE GENOMIC DNA]</scope>
    <source>
        <strain evidence="2 3">3_1_6</strain>
    </source>
</reference>
<dbReference type="eggNOG" id="COG3619">
    <property type="taxonomic scope" value="Bacteria"/>
</dbReference>
<feature type="transmembrane region" description="Helical" evidence="1">
    <location>
        <begin position="12"/>
        <end position="32"/>
    </location>
</feature>
<evidence type="ECO:0000313" key="2">
    <source>
        <dbReference type="EMBL" id="EFV44688.1"/>
    </source>
</evidence>
<evidence type="ECO:0000313" key="3">
    <source>
        <dbReference type="Proteomes" id="UP000006034"/>
    </source>
</evidence>
<feature type="transmembrane region" description="Helical" evidence="1">
    <location>
        <begin position="61"/>
        <end position="81"/>
    </location>
</feature>
<proteinExistence type="predicted"/>
<dbReference type="EMBL" id="ADCP02000001">
    <property type="protein sequence ID" value="EFV44688.1"/>
    <property type="molecule type" value="Genomic_DNA"/>
</dbReference>
<dbReference type="AlphaFoldDB" id="E5Y5G3"/>
<keyword evidence="1" id="KW-0812">Transmembrane</keyword>
<dbReference type="InterPro" id="IPR010699">
    <property type="entry name" value="DUF1275"/>
</dbReference>
<feature type="transmembrane region" description="Helical" evidence="1">
    <location>
        <begin position="93"/>
        <end position="112"/>
    </location>
</feature>
<name>E5Y5G3_BILW3</name>
<dbReference type="Proteomes" id="UP000006034">
    <property type="component" value="Unassembled WGS sequence"/>
</dbReference>
<accession>E5Y5G3</accession>
<dbReference type="Pfam" id="PF06912">
    <property type="entry name" value="DUF1275"/>
    <property type="match status" value="1"/>
</dbReference>
<keyword evidence="3" id="KW-1185">Reference proteome</keyword>